<dbReference type="Proteomes" id="UP000614334">
    <property type="component" value="Unassembled WGS sequence"/>
</dbReference>
<comment type="caution">
    <text evidence="1">The sequence shown here is derived from an EMBL/GenBank/DDBJ whole genome shotgun (WGS) entry which is preliminary data.</text>
</comment>
<reference evidence="1" key="1">
    <citation type="submission" date="2020-09" db="EMBL/GenBank/DDBJ databases">
        <title>Comparative genome analyses of four rice-infecting Rhizoctonia solani isolates reveal extensive enrichment of homogalacturonan modification genes.</title>
        <authorList>
            <person name="Lee D.-Y."/>
            <person name="Jeon J."/>
            <person name="Kim K.-T."/>
            <person name="Cheong K."/>
            <person name="Song H."/>
            <person name="Choi G."/>
            <person name="Ko J."/>
            <person name="Opiyo S.O."/>
            <person name="Zuo S."/>
            <person name="Madhav S."/>
            <person name="Lee Y.-H."/>
            <person name="Wang G.-L."/>
        </authorList>
    </citation>
    <scope>NUCLEOTIDE SEQUENCE</scope>
    <source>
        <strain evidence="1">AG1-IA B2</strain>
    </source>
</reference>
<protein>
    <submittedName>
        <fullName evidence="1">Uncharacterized protein</fullName>
    </submittedName>
</protein>
<name>A0A8H7IB80_9AGAM</name>
<evidence type="ECO:0000313" key="1">
    <source>
        <dbReference type="EMBL" id="KAF8755268.1"/>
    </source>
</evidence>
<organism evidence="1 2">
    <name type="scientific">Rhizoctonia solani</name>
    <dbReference type="NCBI Taxonomy" id="456999"/>
    <lineage>
        <taxon>Eukaryota</taxon>
        <taxon>Fungi</taxon>
        <taxon>Dikarya</taxon>
        <taxon>Basidiomycota</taxon>
        <taxon>Agaricomycotina</taxon>
        <taxon>Agaricomycetes</taxon>
        <taxon>Cantharellales</taxon>
        <taxon>Ceratobasidiaceae</taxon>
        <taxon>Rhizoctonia</taxon>
    </lineage>
</organism>
<dbReference type="EMBL" id="JACYCF010000009">
    <property type="protein sequence ID" value="KAF8755268.1"/>
    <property type="molecule type" value="Genomic_DNA"/>
</dbReference>
<gene>
    <name evidence="1" type="ORF">RHS01_05782</name>
</gene>
<accession>A0A8H7IB80</accession>
<proteinExistence type="predicted"/>
<dbReference type="AlphaFoldDB" id="A0A8H7IB80"/>
<sequence>MEKYNSSTPDCGSQTPTWAENPVCNGLSWMWQYQEDSEEGNGQEETVDPDWEAHKGLLVEVQYVMEDTEAGETLRRAADGEDLTPANIKRAQKRAAHRAVGFEVAEGKLWRVAGKGRLEHHK</sequence>
<evidence type="ECO:0000313" key="2">
    <source>
        <dbReference type="Proteomes" id="UP000614334"/>
    </source>
</evidence>